<reference evidence="2" key="1">
    <citation type="submission" date="2021-05" db="EMBL/GenBank/DDBJ databases">
        <authorList>
            <person name="Pietrasiak N."/>
            <person name="Ward R."/>
            <person name="Stajich J.E."/>
            <person name="Kurbessoian T."/>
        </authorList>
    </citation>
    <scope>NUCLEOTIDE SEQUENCE</scope>
    <source>
        <strain evidence="2">UHER 2000/2452</strain>
    </source>
</reference>
<dbReference type="InterPro" id="IPR007484">
    <property type="entry name" value="Peptidase_M28"/>
</dbReference>
<dbReference type="GO" id="GO:0006508">
    <property type="term" value="P:proteolysis"/>
    <property type="evidence" value="ECO:0007669"/>
    <property type="project" value="InterPro"/>
</dbReference>
<protein>
    <submittedName>
        <fullName evidence="2">M28 family peptidase</fullName>
    </submittedName>
</protein>
<dbReference type="Proteomes" id="UP000757435">
    <property type="component" value="Unassembled WGS sequence"/>
</dbReference>
<dbReference type="InterPro" id="IPR045175">
    <property type="entry name" value="M28_fam"/>
</dbReference>
<reference evidence="2" key="2">
    <citation type="journal article" date="2022" name="Microbiol. Resour. Announc.">
        <title>Metagenome Sequencing to Explore Phylogenomics of Terrestrial Cyanobacteria.</title>
        <authorList>
            <person name="Ward R.D."/>
            <person name="Stajich J.E."/>
            <person name="Johansen J.R."/>
            <person name="Huntemann M."/>
            <person name="Clum A."/>
            <person name="Foster B."/>
            <person name="Foster B."/>
            <person name="Roux S."/>
            <person name="Palaniappan K."/>
            <person name="Varghese N."/>
            <person name="Mukherjee S."/>
            <person name="Reddy T.B.K."/>
            <person name="Daum C."/>
            <person name="Copeland A."/>
            <person name="Chen I.A."/>
            <person name="Ivanova N.N."/>
            <person name="Kyrpides N.C."/>
            <person name="Shapiro N."/>
            <person name="Eloe-Fadrosh E.A."/>
            <person name="Pietrasiak N."/>
        </authorList>
    </citation>
    <scope>NUCLEOTIDE SEQUENCE</scope>
    <source>
        <strain evidence="2">UHER 2000/2452</strain>
    </source>
</reference>
<comment type="caution">
    <text evidence="2">The sequence shown here is derived from an EMBL/GenBank/DDBJ whole genome shotgun (WGS) entry which is preliminary data.</text>
</comment>
<evidence type="ECO:0000259" key="1">
    <source>
        <dbReference type="Pfam" id="PF04389"/>
    </source>
</evidence>
<gene>
    <name evidence="2" type="ORF">KME15_11295</name>
</gene>
<dbReference type="Gene3D" id="3.40.630.10">
    <property type="entry name" value="Zn peptidases"/>
    <property type="match status" value="1"/>
</dbReference>
<evidence type="ECO:0000313" key="3">
    <source>
        <dbReference type="Proteomes" id="UP000757435"/>
    </source>
</evidence>
<dbReference type="AlphaFoldDB" id="A0A951QAI6"/>
<dbReference type="EMBL" id="JAHHHD010000010">
    <property type="protein sequence ID" value="MBW4659252.1"/>
    <property type="molecule type" value="Genomic_DNA"/>
</dbReference>
<sequence>MTPPLLDLQQNLLTHLRQVARDRDPFLSTVGHFYVQHYIRQQFAQWGEVTDRAFEYRGRTYHNWELNLPAQANHKSKPPILIGAHYDAVPGSVGADDNATGIAVLLELARSLASHPIRYPVRLVAFDLEEIGLVGSSRYAENLRQQNQSLRLMISLEMLGYCDRAPASQKYPPGLQNFYPDQGNFIALIGNLRTIPDLIHFKRKMLGAAQVPCEWLPAGMRGMIVPDTRRSDHAPFWDAGYPALMVTDTANLRNPHYHKSSDRLETLDLDFLTGVCQGLIEGVRSL</sequence>
<dbReference type="PANTHER" id="PTHR12147">
    <property type="entry name" value="METALLOPEPTIDASE M28 FAMILY MEMBER"/>
    <property type="match status" value="1"/>
</dbReference>
<dbReference type="SUPFAM" id="SSF53187">
    <property type="entry name" value="Zn-dependent exopeptidases"/>
    <property type="match status" value="1"/>
</dbReference>
<feature type="domain" description="Peptidase M28" evidence="1">
    <location>
        <begin position="229"/>
        <end position="272"/>
    </location>
</feature>
<dbReference type="Pfam" id="PF04389">
    <property type="entry name" value="Peptidase_M28"/>
    <property type="match status" value="2"/>
</dbReference>
<dbReference type="GO" id="GO:0008235">
    <property type="term" value="F:metalloexopeptidase activity"/>
    <property type="evidence" value="ECO:0007669"/>
    <property type="project" value="InterPro"/>
</dbReference>
<proteinExistence type="predicted"/>
<accession>A0A951QAI6</accession>
<organism evidence="2 3">
    <name type="scientific">Drouetiella hepatica Uher 2000/2452</name>
    <dbReference type="NCBI Taxonomy" id="904376"/>
    <lineage>
        <taxon>Bacteria</taxon>
        <taxon>Bacillati</taxon>
        <taxon>Cyanobacteriota</taxon>
        <taxon>Cyanophyceae</taxon>
        <taxon>Oculatellales</taxon>
        <taxon>Oculatellaceae</taxon>
        <taxon>Drouetiella</taxon>
    </lineage>
</organism>
<evidence type="ECO:0000313" key="2">
    <source>
        <dbReference type="EMBL" id="MBW4659252.1"/>
    </source>
</evidence>
<feature type="domain" description="Peptidase M28" evidence="1">
    <location>
        <begin position="70"/>
        <end position="176"/>
    </location>
</feature>
<name>A0A951QAI6_9CYAN</name>
<dbReference type="PANTHER" id="PTHR12147:SF26">
    <property type="entry name" value="PEPTIDASE M28 DOMAIN-CONTAINING PROTEIN"/>
    <property type="match status" value="1"/>
</dbReference>